<evidence type="ECO:0000256" key="1">
    <source>
        <dbReference type="SAM" id="MobiDB-lite"/>
    </source>
</evidence>
<feature type="compositionally biased region" description="Basic residues" evidence="1">
    <location>
        <begin position="125"/>
        <end position="134"/>
    </location>
</feature>
<comment type="caution">
    <text evidence="2">The sequence shown here is derived from an EMBL/GenBank/DDBJ whole genome shotgun (WGS) entry which is preliminary data.</text>
</comment>
<organism evidence="2 3">
    <name type="scientific">Carnegiea gigantea</name>
    <dbReference type="NCBI Taxonomy" id="171969"/>
    <lineage>
        <taxon>Eukaryota</taxon>
        <taxon>Viridiplantae</taxon>
        <taxon>Streptophyta</taxon>
        <taxon>Embryophyta</taxon>
        <taxon>Tracheophyta</taxon>
        <taxon>Spermatophyta</taxon>
        <taxon>Magnoliopsida</taxon>
        <taxon>eudicotyledons</taxon>
        <taxon>Gunneridae</taxon>
        <taxon>Pentapetalae</taxon>
        <taxon>Caryophyllales</taxon>
        <taxon>Cactineae</taxon>
        <taxon>Cactaceae</taxon>
        <taxon>Cactoideae</taxon>
        <taxon>Echinocereeae</taxon>
        <taxon>Carnegiea</taxon>
    </lineage>
</organism>
<proteinExistence type="predicted"/>
<reference evidence="2" key="1">
    <citation type="submission" date="2022-04" db="EMBL/GenBank/DDBJ databases">
        <title>Carnegiea gigantea Genome sequencing and assembly v2.</title>
        <authorList>
            <person name="Copetti D."/>
            <person name="Sanderson M.J."/>
            <person name="Burquez A."/>
            <person name="Wojciechowski M.F."/>
        </authorList>
    </citation>
    <scope>NUCLEOTIDE SEQUENCE</scope>
    <source>
        <strain evidence="2">SGP5-SGP5p</strain>
        <tissue evidence="2">Aerial part</tissue>
    </source>
</reference>
<keyword evidence="3" id="KW-1185">Reference proteome</keyword>
<gene>
    <name evidence="2" type="ORF">Cgig2_028759</name>
</gene>
<sequence>MAALHLGAGNTSGTSLLDEQYKDIIIQVQQTMLEGSTRVYLQKMKIQGNRFEDEDEHSNKPFEDAREEVETLHDVPPQLLRVRHHTSHGIPPRKSYLCHIVDHHGVGDGLYHLKNVGGMSKLHRHDMIKPKGPRNSKGAGSDEDLKTPSQTSRGCPWHIRSRVWCSERWERRLSFFPYGCPTAQGALVGLQIEKPGPYVSRPALNGAPV</sequence>
<evidence type="ECO:0000313" key="2">
    <source>
        <dbReference type="EMBL" id="KAJ8429186.1"/>
    </source>
</evidence>
<dbReference type="EMBL" id="JAKOGI010000925">
    <property type="protein sequence ID" value="KAJ8429186.1"/>
    <property type="molecule type" value="Genomic_DNA"/>
</dbReference>
<accession>A0A9Q1JQL6</accession>
<feature type="region of interest" description="Disordered" evidence="1">
    <location>
        <begin position="125"/>
        <end position="153"/>
    </location>
</feature>
<dbReference type="AlphaFoldDB" id="A0A9Q1JQL6"/>
<dbReference type="Proteomes" id="UP001153076">
    <property type="component" value="Unassembled WGS sequence"/>
</dbReference>
<protein>
    <submittedName>
        <fullName evidence="2">Uncharacterized protein</fullName>
    </submittedName>
</protein>
<name>A0A9Q1JQL6_9CARY</name>
<evidence type="ECO:0000313" key="3">
    <source>
        <dbReference type="Proteomes" id="UP001153076"/>
    </source>
</evidence>